<sequence>MKIAVVLPPGCHFSLSQPNSMETVVRTLAQGDSQAELRIFCCDSDNDHGDLSVHPLPTSKKRMAALEQALEDFQPDVIEFHQQLKQALKIARRFPRATRFLYRHNALKSPRNLLQKWRYEHRFRQIDGLIFVSEAGRRDFLSDFPSQEQKTYAVPNPINVDLWHAPVENREQVIAFAGRAMAEKGVDLICAALPAVLDRHPDWRAVLMLNDWETRGDWAEPHIAPLARYGDRVRVMKSAPLAEVSAVMKKAAIALTPSTWAEPLGLTALEAHAAGAALISSGRGGLREASGPHALYVDDLTSEGLQTAIEALIADPAQRLAMARAAQDYVTRVHTPGHRAQQLRQLREQAVQRKGMQRSA</sequence>
<evidence type="ECO:0000313" key="4">
    <source>
        <dbReference type="Proteomes" id="UP001500791"/>
    </source>
</evidence>
<comment type="caution">
    <text evidence="3">The sequence shown here is derived from an EMBL/GenBank/DDBJ whole genome shotgun (WGS) entry which is preliminary data.</text>
</comment>
<proteinExistence type="predicted"/>
<dbReference type="Proteomes" id="UP001500791">
    <property type="component" value="Unassembled WGS sequence"/>
</dbReference>
<protein>
    <recommendedName>
        <fullName evidence="5">Glycosyltransferase</fullName>
    </recommendedName>
</protein>
<dbReference type="InterPro" id="IPR001296">
    <property type="entry name" value="Glyco_trans_1"/>
</dbReference>
<dbReference type="Pfam" id="PF13439">
    <property type="entry name" value="Glyco_transf_4"/>
    <property type="match status" value="1"/>
</dbReference>
<feature type="domain" description="Glycosyltransferase subfamily 4-like N-terminal" evidence="2">
    <location>
        <begin position="21"/>
        <end position="161"/>
    </location>
</feature>
<reference evidence="3 4" key="1">
    <citation type="journal article" date="2019" name="Int. J. Syst. Evol. Microbiol.">
        <title>The Global Catalogue of Microorganisms (GCM) 10K type strain sequencing project: providing services to taxonomists for standard genome sequencing and annotation.</title>
        <authorList>
            <consortium name="The Broad Institute Genomics Platform"/>
            <consortium name="The Broad Institute Genome Sequencing Center for Infectious Disease"/>
            <person name="Wu L."/>
            <person name="Ma J."/>
        </authorList>
    </citation>
    <scope>NUCLEOTIDE SEQUENCE [LARGE SCALE GENOMIC DNA]</scope>
    <source>
        <strain evidence="3 4">JCM 13476</strain>
    </source>
</reference>
<gene>
    <name evidence="3" type="ORF">GCM10009093_15530</name>
</gene>
<dbReference type="InterPro" id="IPR028098">
    <property type="entry name" value="Glyco_trans_4-like_N"/>
</dbReference>
<feature type="domain" description="Glycosyl transferase family 1" evidence="1">
    <location>
        <begin position="169"/>
        <end position="327"/>
    </location>
</feature>
<evidence type="ECO:0008006" key="5">
    <source>
        <dbReference type="Google" id="ProtNLM"/>
    </source>
</evidence>
<dbReference type="Pfam" id="PF00534">
    <property type="entry name" value="Glycos_transf_1"/>
    <property type="match status" value="1"/>
</dbReference>
<dbReference type="RefSeq" id="WP_243862804.1">
    <property type="nucleotide sequence ID" value="NZ_BAAAEJ010000007.1"/>
</dbReference>
<keyword evidence="4" id="KW-1185">Reference proteome</keyword>
<evidence type="ECO:0000313" key="3">
    <source>
        <dbReference type="EMBL" id="GAA0389800.1"/>
    </source>
</evidence>
<dbReference type="Gene3D" id="3.40.50.2000">
    <property type="entry name" value="Glycogen Phosphorylase B"/>
    <property type="match status" value="2"/>
</dbReference>
<dbReference type="PANTHER" id="PTHR12526">
    <property type="entry name" value="GLYCOSYLTRANSFERASE"/>
    <property type="match status" value="1"/>
</dbReference>
<organism evidence="3 4">
    <name type="scientific">Brevundimonas terrae</name>
    <dbReference type="NCBI Taxonomy" id="363631"/>
    <lineage>
        <taxon>Bacteria</taxon>
        <taxon>Pseudomonadati</taxon>
        <taxon>Pseudomonadota</taxon>
        <taxon>Alphaproteobacteria</taxon>
        <taxon>Caulobacterales</taxon>
        <taxon>Caulobacteraceae</taxon>
        <taxon>Brevundimonas</taxon>
    </lineage>
</organism>
<accession>A0ABN0YB82</accession>
<name>A0ABN0YB82_9CAUL</name>
<dbReference type="CDD" id="cd03801">
    <property type="entry name" value="GT4_PimA-like"/>
    <property type="match status" value="1"/>
</dbReference>
<evidence type="ECO:0000259" key="2">
    <source>
        <dbReference type="Pfam" id="PF13439"/>
    </source>
</evidence>
<dbReference type="EMBL" id="BAAAEJ010000007">
    <property type="protein sequence ID" value="GAA0389800.1"/>
    <property type="molecule type" value="Genomic_DNA"/>
</dbReference>
<dbReference type="SUPFAM" id="SSF53756">
    <property type="entry name" value="UDP-Glycosyltransferase/glycogen phosphorylase"/>
    <property type="match status" value="1"/>
</dbReference>
<evidence type="ECO:0000259" key="1">
    <source>
        <dbReference type="Pfam" id="PF00534"/>
    </source>
</evidence>